<dbReference type="PANTHER" id="PTHR34980">
    <property type="entry name" value="INNER MEMBRANE PROTEIN-RELATED-RELATED"/>
    <property type="match status" value="1"/>
</dbReference>
<evidence type="ECO:0000313" key="3">
    <source>
        <dbReference type="Proteomes" id="UP000637423"/>
    </source>
</evidence>
<comment type="caution">
    <text evidence="2">The sequence shown here is derived from an EMBL/GenBank/DDBJ whole genome shotgun (WGS) entry which is preliminary data.</text>
</comment>
<dbReference type="RefSeq" id="WP_188564468.1">
    <property type="nucleotide sequence ID" value="NZ_BMED01000001.1"/>
</dbReference>
<gene>
    <name evidence="2" type="ORF">GCM10011396_05780</name>
</gene>
<feature type="transmembrane region" description="Helical" evidence="1">
    <location>
        <begin position="20"/>
        <end position="38"/>
    </location>
</feature>
<dbReference type="PANTHER" id="PTHR34980:SF3">
    <property type="entry name" value="BLR8105 PROTEIN"/>
    <property type="match status" value="1"/>
</dbReference>
<dbReference type="Pfam" id="PF05656">
    <property type="entry name" value="DUF805"/>
    <property type="match status" value="1"/>
</dbReference>
<organism evidence="2 3">
    <name type="scientific">Undibacterium terreum</name>
    <dbReference type="NCBI Taxonomy" id="1224302"/>
    <lineage>
        <taxon>Bacteria</taxon>
        <taxon>Pseudomonadati</taxon>
        <taxon>Pseudomonadota</taxon>
        <taxon>Betaproteobacteria</taxon>
        <taxon>Burkholderiales</taxon>
        <taxon>Oxalobacteraceae</taxon>
        <taxon>Undibacterium</taxon>
    </lineage>
</organism>
<accession>A0A916U6J2</accession>
<dbReference type="Proteomes" id="UP000637423">
    <property type="component" value="Unassembled WGS sequence"/>
</dbReference>
<name>A0A916U6J2_9BURK</name>
<sequence length="120" mass="12996">MEILALFVSGDGRIARGTMFYRLIILAALCAAFGTLGGELAGNYGSAAFAVIFVWCACALFLQRLHDIGRSGWALLFLLIPVLGPLWLITQLLKRGVEGSNRYGKDPMARSGYLTVDISL</sequence>
<keyword evidence="1" id="KW-1133">Transmembrane helix</keyword>
<reference evidence="2" key="2">
    <citation type="submission" date="2020-09" db="EMBL/GenBank/DDBJ databases">
        <authorList>
            <person name="Sun Q."/>
            <person name="Zhou Y."/>
        </authorList>
    </citation>
    <scope>NUCLEOTIDE SEQUENCE</scope>
    <source>
        <strain evidence="2">CGMCC 1.10998</strain>
    </source>
</reference>
<evidence type="ECO:0000313" key="2">
    <source>
        <dbReference type="EMBL" id="GGC61661.1"/>
    </source>
</evidence>
<proteinExistence type="predicted"/>
<evidence type="ECO:0008006" key="4">
    <source>
        <dbReference type="Google" id="ProtNLM"/>
    </source>
</evidence>
<reference evidence="2" key="1">
    <citation type="journal article" date="2014" name="Int. J. Syst. Evol. Microbiol.">
        <title>Complete genome sequence of Corynebacterium casei LMG S-19264T (=DSM 44701T), isolated from a smear-ripened cheese.</title>
        <authorList>
            <consortium name="US DOE Joint Genome Institute (JGI-PGF)"/>
            <person name="Walter F."/>
            <person name="Albersmeier A."/>
            <person name="Kalinowski J."/>
            <person name="Ruckert C."/>
        </authorList>
    </citation>
    <scope>NUCLEOTIDE SEQUENCE</scope>
    <source>
        <strain evidence="2">CGMCC 1.10998</strain>
    </source>
</reference>
<keyword evidence="1" id="KW-0812">Transmembrane</keyword>
<evidence type="ECO:0000256" key="1">
    <source>
        <dbReference type="SAM" id="Phobius"/>
    </source>
</evidence>
<dbReference type="AlphaFoldDB" id="A0A916U6J2"/>
<keyword evidence="1" id="KW-0472">Membrane</keyword>
<protein>
    <recommendedName>
        <fullName evidence="4">DUF805 domain-containing protein</fullName>
    </recommendedName>
</protein>
<dbReference type="GO" id="GO:0005886">
    <property type="term" value="C:plasma membrane"/>
    <property type="evidence" value="ECO:0007669"/>
    <property type="project" value="TreeGrafter"/>
</dbReference>
<feature type="transmembrane region" description="Helical" evidence="1">
    <location>
        <begin position="44"/>
        <end position="62"/>
    </location>
</feature>
<feature type="transmembrane region" description="Helical" evidence="1">
    <location>
        <begin position="74"/>
        <end position="93"/>
    </location>
</feature>
<dbReference type="InterPro" id="IPR008523">
    <property type="entry name" value="DUF805"/>
</dbReference>
<keyword evidence="3" id="KW-1185">Reference proteome</keyword>
<dbReference type="EMBL" id="BMED01000001">
    <property type="protein sequence ID" value="GGC61661.1"/>
    <property type="molecule type" value="Genomic_DNA"/>
</dbReference>